<name>A0A9W8NDM2_9PEZI</name>
<comment type="caution">
    <text evidence="1">The sequence shown here is derived from an EMBL/GenBank/DDBJ whole genome shotgun (WGS) entry which is preliminary data.</text>
</comment>
<dbReference type="AlphaFoldDB" id="A0A9W8NDM2"/>
<accession>A0A9W8NDM2</accession>
<evidence type="ECO:0000313" key="2">
    <source>
        <dbReference type="Proteomes" id="UP001148614"/>
    </source>
</evidence>
<sequence>MPSSPIEENTHKLFATHAAFALDVELLDHAVNLVLRDVLVELLDDGAQIVHGDHAFSALVEEHEGLEELLARIPRGNIPGGDALEPFAR</sequence>
<organism evidence="1 2">
    <name type="scientific">Xylaria arbuscula</name>
    <dbReference type="NCBI Taxonomy" id="114810"/>
    <lineage>
        <taxon>Eukaryota</taxon>
        <taxon>Fungi</taxon>
        <taxon>Dikarya</taxon>
        <taxon>Ascomycota</taxon>
        <taxon>Pezizomycotina</taxon>
        <taxon>Sordariomycetes</taxon>
        <taxon>Xylariomycetidae</taxon>
        <taxon>Xylariales</taxon>
        <taxon>Xylariaceae</taxon>
        <taxon>Xylaria</taxon>
    </lineage>
</organism>
<reference evidence="1" key="1">
    <citation type="submission" date="2022-07" db="EMBL/GenBank/DDBJ databases">
        <title>Genome Sequence of Xylaria arbuscula.</title>
        <authorList>
            <person name="Buettner E."/>
        </authorList>
    </citation>
    <scope>NUCLEOTIDE SEQUENCE</scope>
    <source>
        <strain evidence="1">VT107</strain>
    </source>
</reference>
<keyword evidence="2" id="KW-1185">Reference proteome</keyword>
<proteinExistence type="predicted"/>
<protein>
    <submittedName>
        <fullName evidence="1">Uncharacterized protein</fullName>
    </submittedName>
</protein>
<evidence type="ECO:0000313" key="1">
    <source>
        <dbReference type="EMBL" id="KAJ3570673.1"/>
    </source>
</evidence>
<dbReference type="EMBL" id="JANPWZ010000910">
    <property type="protein sequence ID" value="KAJ3570673.1"/>
    <property type="molecule type" value="Genomic_DNA"/>
</dbReference>
<gene>
    <name evidence="1" type="ORF">NPX13_g5652</name>
</gene>
<dbReference type="Proteomes" id="UP001148614">
    <property type="component" value="Unassembled WGS sequence"/>
</dbReference>